<evidence type="ECO:0000313" key="5">
    <source>
        <dbReference type="EMBL" id="KQB35277.1"/>
    </source>
</evidence>
<evidence type="ECO:0000259" key="2">
    <source>
        <dbReference type="Pfam" id="PF04894"/>
    </source>
</evidence>
<dbReference type="Proteomes" id="UP000050320">
    <property type="component" value="Unassembled WGS sequence"/>
</dbReference>
<keyword evidence="1" id="KW-0234">DNA repair</keyword>
<comment type="caution">
    <text evidence="1">Lacks conserved residue(s) required for the propagation of feature annotation.</text>
</comment>
<evidence type="ECO:0000313" key="4">
    <source>
        <dbReference type="EMBL" id="KPV46894.1"/>
    </source>
</evidence>
<evidence type="ECO:0000313" key="7">
    <source>
        <dbReference type="Proteomes" id="UP000050515"/>
    </source>
</evidence>
<sequence>MPPELCVKCRGAKMLCGLSYCPVNITGNIKKIYNFSGNDISGSSPPSIFVGRYGYPKIGVYPSLPPYTGNTAFLEDESQWLKMNLNDFISSRLSLLRGKIMMDVNSASNPDYTLQDIQLTSLSKNPVNIEMRVSKSFNKDIILDENITPMGPSSPVDSISYENYKIDNRIEKVYYDVDLKASDGIIKLYMKGLNINEISRALSTGSLGLQKNRKIVPTRWSITAADETVSNRLVDELKDYSAIDEFLVFTRKTDGNLFMGILCPGNWMFEWGESWFPGSTWNYFGNSVEIELDYEGYYGRKTYPEIGGCYYSSRLAAAEKLIKMRKQACVMLWREIYPGFNIPLGVWYVRENVREMFNSVPEKFSDLESALKYLSGYSRVPIDSWIHRSNNIKYIRSNLDAY</sequence>
<dbReference type="PATRIC" id="fig|507754.4.peg.1193"/>
<dbReference type="InterPro" id="IPR006978">
    <property type="entry name" value="Nre_N"/>
</dbReference>
<reference evidence="4 7" key="1">
    <citation type="submission" date="2015-09" db="EMBL/GenBank/DDBJ databases">
        <title>Draft genome sequence of Acidiplasma aeolicum DSM 18409.</title>
        <authorList>
            <person name="Hemp J."/>
        </authorList>
    </citation>
    <scope>NUCLEOTIDE SEQUENCE [LARGE SCALE GENOMIC DNA]</scope>
    <source>
        <strain evidence="4 7">V</strain>
    </source>
</reference>
<evidence type="ECO:0000259" key="3">
    <source>
        <dbReference type="Pfam" id="PF04895"/>
    </source>
</evidence>
<dbReference type="PANTHER" id="PTHR38136:SF2">
    <property type="entry name" value="DNA REPAIR PROTEIN"/>
    <property type="match status" value="1"/>
</dbReference>
<evidence type="ECO:0000313" key="6">
    <source>
        <dbReference type="Proteomes" id="UP000050320"/>
    </source>
</evidence>
<organism evidence="4 7">
    <name type="scientific">Acidiplasma aeolicum</name>
    <dbReference type="NCBI Taxonomy" id="507754"/>
    <lineage>
        <taxon>Archaea</taxon>
        <taxon>Methanobacteriati</taxon>
        <taxon>Thermoplasmatota</taxon>
        <taxon>Thermoplasmata</taxon>
        <taxon>Thermoplasmatales</taxon>
        <taxon>Ferroplasmaceae</taxon>
        <taxon>Acidiplasma</taxon>
    </lineage>
</organism>
<gene>
    <name evidence="5" type="ORF">AOG54_03215</name>
    <name evidence="4" type="ORF">SE19_03520</name>
</gene>
<feature type="domain" description="Archaeal Nre C-terminal" evidence="3">
    <location>
        <begin position="295"/>
        <end position="399"/>
    </location>
</feature>
<dbReference type="GO" id="GO:0006281">
    <property type="term" value="P:DNA repair"/>
    <property type="evidence" value="ECO:0007669"/>
    <property type="project" value="UniProtKB-UniRule"/>
</dbReference>
<feature type="domain" description="Archaeal Nre N-terminal" evidence="2">
    <location>
        <begin position="15"/>
        <end position="282"/>
    </location>
</feature>
<proteinExistence type="inferred from homology"/>
<comment type="caution">
    <text evidence="4">The sequence shown here is derived from an EMBL/GenBank/DDBJ whole genome shotgun (WGS) entry which is preliminary data.</text>
</comment>
<dbReference type="Proteomes" id="UP000050515">
    <property type="component" value="Unassembled WGS sequence"/>
</dbReference>
<dbReference type="InterPro" id="IPR033167">
    <property type="entry name" value="Nre"/>
</dbReference>
<dbReference type="PANTHER" id="PTHR38136">
    <property type="entry name" value="DNA REPAIR PROTEIN"/>
    <property type="match status" value="1"/>
</dbReference>
<name>A0A0P9CVA9_9ARCH</name>
<dbReference type="HAMAP" id="MF_02096">
    <property type="entry name" value="Nre"/>
    <property type="match status" value="1"/>
</dbReference>
<reference evidence="5 6" key="2">
    <citation type="submission" date="2015-09" db="EMBL/GenBank/DDBJ databases">
        <title>Heavy metals and arsenic resistance mechanisms in polyextremophilic archaea of the family Ferroplasmaceae.</title>
        <authorList>
            <person name="Bulaev A.G."/>
            <person name="Kanygina A.V."/>
        </authorList>
    </citation>
    <scope>NUCLEOTIDE SEQUENCE [LARGE SCALE GENOMIC DNA]</scope>
    <source>
        <strain evidence="5 6">VT</strain>
    </source>
</reference>
<keyword evidence="1" id="KW-0227">DNA damage</keyword>
<keyword evidence="6" id="KW-1185">Reference proteome</keyword>
<comment type="similarity">
    <text evidence="1">Belongs to the Nre family.</text>
</comment>
<dbReference type="AlphaFoldDB" id="A0A0P9CVA9"/>
<dbReference type="Pfam" id="PF04895">
    <property type="entry name" value="Nre_C"/>
    <property type="match status" value="1"/>
</dbReference>
<dbReference type="InterPro" id="IPR006979">
    <property type="entry name" value="Nre_C"/>
</dbReference>
<protein>
    <recommendedName>
        <fullName evidence="1">DNA repair protein</fullName>
    </recommendedName>
</protein>
<evidence type="ECO:0000256" key="1">
    <source>
        <dbReference type="HAMAP-Rule" id="MF_02096"/>
    </source>
</evidence>
<dbReference type="EMBL" id="LKBG01000156">
    <property type="protein sequence ID" value="KQB35277.1"/>
    <property type="molecule type" value="Genomic_DNA"/>
</dbReference>
<comment type="function">
    <text evidence="1">Involved in DNA damage repair.</text>
</comment>
<accession>A0A0P9CVA9</accession>
<dbReference type="Pfam" id="PF04894">
    <property type="entry name" value="Nre_N"/>
    <property type="match status" value="1"/>
</dbReference>
<dbReference type="EMBL" id="LJCQ01000168">
    <property type="protein sequence ID" value="KPV46894.1"/>
    <property type="molecule type" value="Genomic_DNA"/>
</dbReference>